<protein>
    <submittedName>
        <fullName evidence="4">Quinolinate synthase, chloroplastic</fullName>
    </submittedName>
</protein>
<dbReference type="Proteomes" id="UP000283530">
    <property type="component" value="Unassembled WGS sequence"/>
</dbReference>
<organism evidence="4 5">
    <name type="scientific">Cinnamomum micranthum f. kanehirae</name>
    <dbReference type="NCBI Taxonomy" id="337451"/>
    <lineage>
        <taxon>Eukaryota</taxon>
        <taxon>Viridiplantae</taxon>
        <taxon>Streptophyta</taxon>
        <taxon>Embryophyta</taxon>
        <taxon>Tracheophyta</taxon>
        <taxon>Spermatophyta</taxon>
        <taxon>Magnoliopsida</taxon>
        <taxon>Magnoliidae</taxon>
        <taxon>Laurales</taxon>
        <taxon>Lauraceae</taxon>
        <taxon>Cinnamomum</taxon>
    </lineage>
</organism>
<dbReference type="PANTHER" id="PTHR43597:SF5">
    <property type="entry name" value="SUFE-LIKE PROTEIN 2, CHLOROPLASTIC"/>
    <property type="match status" value="1"/>
</dbReference>
<dbReference type="Gene3D" id="3.90.1010.10">
    <property type="match status" value="1"/>
</dbReference>
<feature type="domain" description="Fe-S metabolism associated" evidence="3">
    <location>
        <begin position="70"/>
        <end position="152"/>
    </location>
</feature>
<accession>A0A3S3NYR1</accession>
<dbReference type="InterPro" id="IPR003808">
    <property type="entry name" value="Fe-S_metab-assoc_dom"/>
</dbReference>
<dbReference type="SUPFAM" id="SSF82649">
    <property type="entry name" value="SufE/NifU"/>
    <property type="match status" value="1"/>
</dbReference>
<evidence type="ECO:0000313" key="4">
    <source>
        <dbReference type="EMBL" id="RWR97048.1"/>
    </source>
</evidence>
<comment type="caution">
    <text evidence="4">The sequence shown here is derived from an EMBL/GenBank/DDBJ whole genome shotgun (WGS) entry which is preliminary data.</text>
</comment>
<proteinExistence type="inferred from homology"/>
<evidence type="ECO:0000256" key="2">
    <source>
        <dbReference type="SAM" id="MobiDB-lite"/>
    </source>
</evidence>
<reference evidence="4 5" key="1">
    <citation type="journal article" date="2019" name="Nat. Plants">
        <title>Stout camphor tree genome fills gaps in understanding of flowering plant genome evolution.</title>
        <authorList>
            <person name="Chaw S.M."/>
            <person name="Liu Y.C."/>
            <person name="Wu Y.W."/>
            <person name="Wang H.Y."/>
            <person name="Lin C.I."/>
            <person name="Wu C.S."/>
            <person name="Ke H.M."/>
            <person name="Chang L.Y."/>
            <person name="Hsu C.Y."/>
            <person name="Yang H.T."/>
            <person name="Sudianto E."/>
            <person name="Hsu M.H."/>
            <person name="Wu K.P."/>
            <person name="Wang L.N."/>
            <person name="Leebens-Mack J.H."/>
            <person name="Tsai I.J."/>
        </authorList>
    </citation>
    <scope>NUCLEOTIDE SEQUENCE [LARGE SCALE GENOMIC DNA]</scope>
    <source>
        <strain evidence="5">cv. Chaw 1501</strain>
        <tissue evidence="4">Young leaves</tissue>
    </source>
</reference>
<dbReference type="STRING" id="337451.A0A3S3NYR1"/>
<keyword evidence="5" id="KW-1185">Reference proteome</keyword>
<dbReference type="AlphaFoldDB" id="A0A3S3NYR1"/>
<dbReference type="EMBL" id="QPKB01000012">
    <property type="protein sequence ID" value="RWR97048.1"/>
    <property type="molecule type" value="Genomic_DNA"/>
</dbReference>
<dbReference type="PANTHER" id="PTHR43597">
    <property type="entry name" value="SULFUR ACCEPTOR PROTEIN CSDE"/>
    <property type="match status" value="1"/>
</dbReference>
<evidence type="ECO:0000256" key="1">
    <source>
        <dbReference type="ARBA" id="ARBA00010282"/>
    </source>
</evidence>
<name>A0A3S3NYR1_9MAGN</name>
<feature type="region of interest" description="Disordered" evidence="2">
    <location>
        <begin position="154"/>
        <end position="182"/>
    </location>
</feature>
<evidence type="ECO:0000259" key="3">
    <source>
        <dbReference type="Pfam" id="PF02657"/>
    </source>
</evidence>
<gene>
    <name evidence="4" type="ORF">CKAN_02645800</name>
</gene>
<dbReference type="Pfam" id="PF02657">
    <property type="entry name" value="SufE"/>
    <property type="match status" value="1"/>
</dbReference>
<sequence length="252" mass="27562">MNSASSYFLRIPSQLLQNPNPNPNPSRSFLRAPKCAQNPNPSCAAIAETTSSSAATAAELPRKKICRLVAEFRSLPKPVERVKRLLDYAGILPPLADSDRVPESRVTGCTAQVWLVVRMDGEGRMRFAADSDSEIAKGFCSCLIGVLDGRSRRRRGLRQSSRREMRGKGRHAEAQLSNRASRPSDSLVMADMAVNMANAGCQYITVLVADFMSQNLHAILDHAGFGKVFFVSFSCLSCSINNVWTLSLIIGL</sequence>
<feature type="compositionally biased region" description="Basic and acidic residues" evidence="2">
    <location>
        <begin position="161"/>
        <end position="173"/>
    </location>
</feature>
<comment type="similarity">
    <text evidence="1">Belongs to the SufE family.</text>
</comment>
<evidence type="ECO:0000313" key="5">
    <source>
        <dbReference type="Proteomes" id="UP000283530"/>
    </source>
</evidence>